<dbReference type="PANTHER" id="PTHR11933">
    <property type="entry name" value="TRNA 5-METHYLAMINOMETHYL-2-THIOURIDYLATE -METHYLTRANSFERASE"/>
    <property type="match status" value="1"/>
</dbReference>
<reference evidence="15" key="1">
    <citation type="submission" date="2008-08" db="EMBL/GenBank/DDBJ databases">
        <title>The complete genome sequence of Thermodesulfovibrio yellowstonii strain ATCC 51303 / DSM 11347 / YP87.</title>
        <authorList>
            <person name="Dodson R.J."/>
            <person name="Durkin A.S."/>
            <person name="Wu M."/>
            <person name="Eisen J."/>
            <person name="Sutton G."/>
        </authorList>
    </citation>
    <scope>NUCLEOTIDE SEQUENCE [LARGE SCALE GENOMIC DNA]</scope>
    <source>
        <strain evidence="15">ATCC 51303 / DSM 11347 / YP87</strain>
    </source>
</reference>
<sequence>MEKVLLAMSGGIDSSVAAYLLREKGMAVEGVFFILFDEPANIELAKQTANFLNIKLHIEDLREKFKADVITPFFEGYKKGITPNPCVICNKKIKFPLLKFLAEKVKANYIATGHYARIVRINNIPLLMKGIDPKKDQSYFLYGIERTLLSHIIFPLGEYTKYKIREIAEKVGIPSKVAEESTEVCFLRDKRYYESIRPTKGGPIIEMSTGKIIGQHRGIHLYTIGQRKRLGIASPHPLYVVKIEPSENAVYVDSKEKAFMREFVVNELNWLCDIEKEEFSCQVKIRYAMNPEKATVTLINKDRANVVFEKPQFAPTPGQSAVFYNGDIVLGGGVIKEIMQGF</sequence>
<dbReference type="GO" id="GO:0005524">
    <property type="term" value="F:ATP binding"/>
    <property type="evidence" value="ECO:0007669"/>
    <property type="project" value="UniProtKB-KW"/>
</dbReference>
<evidence type="ECO:0000259" key="11">
    <source>
        <dbReference type="Pfam" id="PF20258"/>
    </source>
</evidence>
<keyword evidence="5 10" id="KW-0547">Nucleotide-binding</keyword>
<dbReference type="FunFam" id="2.40.30.10:FF:000023">
    <property type="entry name" value="tRNA-specific 2-thiouridylase MnmA"/>
    <property type="match status" value="1"/>
</dbReference>
<dbReference type="Pfam" id="PF20258">
    <property type="entry name" value="tRNA_Me_trans_C"/>
    <property type="match status" value="1"/>
</dbReference>
<dbReference type="OrthoDB" id="9800696at2"/>
<dbReference type="PATRIC" id="fig|289376.4.peg.1536"/>
<evidence type="ECO:0000313" key="14">
    <source>
        <dbReference type="EMBL" id="ACI20617.1"/>
    </source>
</evidence>
<dbReference type="RefSeq" id="WP_012545186.1">
    <property type="nucleotide sequence ID" value="NC_011296.1"/>
</dbReference>
<accession>B5YGH6</accession>
<dbReference type="KEGG" id="tye:THEYE_A1579"/>
<dbReference type="EnsemblBacteria" id="ACI20450">
    <property type="protein sequence ID" value="ACI20450"/>
    <property type="gene ID" value="THEYE_A1631"/>
</dbReference>
<dbReference type="Gene3D" id="2.40.30.10">
    <property type="entry name" value="Translation factors"/>
    <property type="match status" value="1"/>
</dbReference>
<dbReference type="STRING" id="289376.THEYE_A1579"/>
<dbReference type="NCBIfam" id="TIGR00420">
    <property type="entry name" value="trmU"/>
    <property type="match status" value="1"/>
</dbReference>
<dbReference type="InterPro" id="IPR046885">
    <property type="entry name" value="MnmA-like_C"/>
</dbReference>
<keyword evidence="8" id="KW-1015">Disulfide bond</keyword>
<evidence type="ECO:0000256" key="3">
    <source>
        <dbReference type="ARBA" id="ARBA00022679"/>
    </source>
</evidence>
<comment type="caution">
    <text evidence="10">Lacks conserved residue(s) required for the propagation of feature annotation.</text>
</comment>
<dbReference type="GO" id="GO:0008168">
    <property type="term" value="F:methyltransferase activity"/>
    <property type="evidence" value="ECO:0007669"/>
    <property type="project" value="UniProtKB-KW"/>
</dbReference>
<protein>
    <recommendedName>
        <fullName evidence="10">tRNA-specific 2-thiouridylase MnmA</fullName>
        <ecNumber evidence="10">2.8.1.13</ecNumber>
    </recommendedName>
</protein>
<proteinExistence type="inferred from homology"/>
<evidence type="ECO:0000256" key="5">
    <source>
        <dbReference type="ARBA" id="ARBA00022741"/>
    </source>
</evidence>
<dbReference type="InterPro" id="IPR023382">
    <property type="entry name" value="MnmA-like_central_sf"/>
</dbReference>
<feature type="binding site" evidence="10">
    <location>
        <position position="33"/>
    </location>
    <ligand>
        <name>ATP</name>
        <dbReference type="ChEBI" id="CHEBI:30616"/>
    </ligand>
</feature>
<dbReference type="Pfam" id="PF20259">
    <property type="entry name" value="tRNA_Me_trans_M"/>
    <property type="match status" value="1"/>
</dbReference>
<evidence type="ECO:0000256" key="9">
    <source>
        <dbReference type="ARBA" id="ARBA00051542"/>
    </source>
</evidence>
<keyword evidence="1 10" id="KW-0963">Cytoplasm</keyword>
<dbReference type="GO" id="GO:0032259">
    <property type="term" value="P:methylation"/>
    <property type="evidence" value="ECO:0007669"/>
    <property type="project" value="UniProtKB-KW"/>
</dbReference>
<comment type="subcellular location">
    <subcellularLocation>
        <location evidence="10">Cytoplasm</location>
    </subcellularLocation>
</comment>
<dbReference type="AlphaFoldDB" id="B5YGH6"/>
<feature type="region of interest" description="Interaction with tRNA" evidence="10">
    <location>
        <begin position="135"/>
        <end position="137"/>
    </location>
</feature>
<feature type="domain" description="tRNA-specific 2-thiouridylase MnmA-like C-terminal" evidence="11">
    <location>
        <begin position="261"/>
        <end position="335"/>
    </location>
</feature>
<keyword evidence="7 10" id="KW-0694">RNA-binding</keyword>
<evidence type="ECO:0000256" key="10">
    <source>
        <dbReference type="HAMAP-Rule" id="MF_00144"/>
    </source>
</evidence>
<feature type="site" description="Interaction with tRNA" evidence="10">
    <location>
        <position position="319"/>
    </location>
</feature>
<feature type="binding site" evidence="10">
    <location>
        <begin position="7"/>
        <end position="14"/>
    </location>
    <ligand>
        <name>ATP</name>
        <dbReference type="ChEBI" id="CHEBI:30616"/>
    </ligand>
</feature>
<organism evidence="14 15">
    <name type="scientific">Thermodesulfovibrio yellowstonii (strain ATCC 51303 / DSM 11347 / YP87)</name>
    <dbReference type="NCBI Taxonomy" id="289376"/>
    <lineage>
        <taxon>Bacteria</taxon>
        <taxon>Pseudomonadati</taxon>
        <taxon>Nitrospirota</taxon>
        <taxon>Thermodesulfovibrionia</taxon>
        <taxon>Thermodesulfovibrionales</taxon>
        <taxon>Thermodesulfovibrionaceae</taxon>
        <taxon>Thermodesulfovibrio</taxon>
    </lineage>
</organism>
<evidence type="ECO:0000256" key="7">
    <source>
        <dbReference type="ARBA" id="ARBA00022884"/>
    </source>
</evidence>
<comment type="catalytic activity">
    <reaction evidence="9 10">
        <text>S-sulfanyl-L-cysteinyl-[protein] + uridine(34) in tRNA + AH2 + ATP = 2-thiouridine(34) in tRNA + L-cysteinyl-[protein] + A + AMP + diphosphate + H(+)</text>
        <dbReference type="Rhea" id="RHEA:47032"/>
        <dbReference type="Rhea" id="RHEA-COMP:10131"/>
        <dbReference type="Rhea" id="RHEA-COMP:11726"/>
        <dbReference type="Rhea" id="RHEA-COMP:11727"/>
        <dbReference type="Rhea" id="RHEA-COMP:11728"/>
        <dbReference type="ChEBI" id="CHEBI:13193"/>
        <dbReference type="ChEBI" id="CHEBI:15378"/>
        <dbReference type="ChEBI" id="CHEBI:17499"/>
        <dbReference type="ChEBI" id="CHEBI:29950"/>
        <dbReference type="ChEBI" id="CHEBI:30616"/>
        <dbReference type="ChEBI" id="CHEBI:33019"/>
        <dbReference type="ChEBI" id="CHEBI:61963"/>
        <dbReference type="ChEBI" id="CHEBI:65315"/>
        <dbReference type="ChEBI" id="CHEBI:87170"/>
        <dbReference type="ChEBI" id="CHEBI:456215"/>
        <dbReference type="EC" id="2.8.1.13"/>
    </reaction>
</comment>
<evidence type="ECO:0000256" key="4">
    <source>
        <dbReference type="ARBA" id="ARBA00022694"/>
    </source>
</evidence>
<keyword evidence="3 10" id="KW-0808">Transferase</keyword>
<dbReference type="Gene3D" id="2.30.30.280">
    <property type="entry name" value="Adenine nucleotide alpha hydrolases-like domains"/>
    <property type="match status" value="1"/>
</dbReference>
<dbReference type="GO" id="GO:0103016">
    <property type="term" value="F:tRNA-uridine 2-sulfurtransferase activity"/>
    <property type="evidence" value="ECO:0007669"/>
    <property type="project" value="UniProtKB-EC"/>
</dbReference>
<feature type="region of interest" description="Interaction with tRNA" evidence="10">
    <location>
        <begin position="286"/>
        <end position="287"/>
    </location>
</feature>
<feature type="active site" description="Cysteine persulfide intermediate" evidence="10">
    <location>
        <position position="185"/>
    </location>
</feature>
<evidence type="ECO:0000259" key="12">
    <source>
        <dbReference type="Pfam" id="PF20259"/>
    </source>
</evidence>
<feature type="domain" description="tRNA-specific 2-thiouridylase MnmA-like central" evidence="12">
    <location>
        <begin position="194"/>
        <end position="252"/>
    </location>
</feature>
<dbReference type="InterPro" id="IPR046884">
    <property type="entry name" value="MnmA-like_central"/>
</dbReference>
<dbReference type="Gene3D" id="3.40.50.620">
    <property type="entry name" value="HUPs"/>
    <property type="match status" value="1"/>
</dbReference>
<dbReference type="EC" id="2.8.1.13" evidence="10"/>
<dbReference type="CDD" id="cd01998">
    <property type="entry name" value="MnmA_TRMU-like"/>
    <property type="match status" value="1"/>
</dbReference>
<feature type="binding site" evidence="10">
    <location>
        <position position="113"/>
    </location>
    <ligand>
        <name>ATP</name>
        <dbReference type="ChEBI" id="CHEBI:30616"/>
    </ligand>
</feature>
<evidence type="ECO:0000256" key="6">
    <source>
        <dbReference type="ARBA" id="ARBA00022840"/>
    </source>
</evidence>
<comment type="function">
    <text evidence="10">Catalyzes the 2-thiolation of uridine at the wobble position (U34) of tRNA, leading to the formation of s(2)U34.</text>
</comment>
<name>B5YGH6_THEYD</name>
<dbReference type="EMBL" id="CP001147">
    <property type="protein sequence ID" value="ACI20617.1"/>
    <property type="molecule type" value="Genomic_DNA"/>
</dbReference>
<dbReference type="FunCoup" id="B5YGH6">
    <property type="interactions" value="459"/>
</dbReference>
<evidence type="ECO:0000256" key="1">
    <source>
        <dbReference type="ARBA" id="ARBA00022490"/>
    </source>
</evidence>
<dbReference type="Pfam" id="PF03054">
    <property type="entry name" value="tRNA_Me_trans"/>
    <property type="match status" value="1"/>
</dbReference>
<dbReference type="KEGG" id="tye:THEYE_A1631"/>
<dbReference type="PANTHER" id="PTHR11933:SF5">
    <property type="entry name" value="MITOCHONDRIAL TRNA-SPECIFIC 2-THIOURIDYLASE 1"/>
    <property type="match status" value="1"/>
</dbReference>
<dbReference type="InterPro" id="IPR014729">
    <property type="entry name" value="Rossmann-like_a/b/a_fold"/>
</dbReference>
<reference evidence="14" key="2">
    <citation type="submission" date="2008-08" db="EMBL/GenBank/DDBJ databases">
        <authorList>
            <person name="Dodson R.J."/>
            <person name="Durkin A.S."/>
            <person name="Wu M."/>
            <person name="Eisen J."/>
            <person name="Sutton G."/>
        </authorList>
    </citation>
    <scope>NUCLEOTIDE SEQUENCE</scope>
    <source>
        <strain evidence="14">DSM 11347</strain>
    </source>
</reference>
<gene>
    <name evidence="14" type="primary">trmU1</name>
    <name evidence="10" type="synonym">mnmA</name>
    <name evidence="13" type="synonym">trmU2</name>
    <name evidence="14" type="ordered locus">THEYE_A1579</name>
    <name evidence="13" type="ordered locus">THEYE_A1631</name>
</gene>
<evidence type="ECO:0000313" key="13">
    <source>
        <dbReference type="EMBL" id="ACI20450.1"/>
    </source>
</evidence>
<comment type="similarity">
    <text evidence="10">Belongs to the MnmA/TRMU family.</text>
</comment>
<keyword evidence="4 10" id="KW-0819">tRNA processing</keyword>
<dbReference type="InterPro" id="IPR004506">
    <property type="entry name" value="MnmA-like"/>
</dbReference>
<evidence type="ECO:0000256" key="2">
    <source>
        <dbReference type="ARBA" id="ARBA00022555"/>
    </source>
</evidence>
<evidence type="ECO:0000313" key="15">
    <source>
        <dbReference type="Proteomes" id="UP000000718"/>
    </source>
</evidence>
<dbReference type="GO" id="GO:0000049">
    <property type="term" value="F:tRNA binding"/>
    <property type="evidence" value="ECO:0007669"/>
    <property type="project" value="UniProtKB-KW"/>
</dbReference>
<dbReference type="EMBL" id="CP001147">
    <property type="protein sequence ID" value="ACI20450.1"/>
    <property type="molecule type" value="Genomic_DNA"/>
</dbReference>
<dbReference type="SUPFAM" id="SSF52402">
    <property type="entry name" value="Adenine nucleotide alpha hydrolases-like"/>
    <property type="match status" value="1"/>
</dbReference>
<keyword evidence="15" id="KW-1185">Reference proteome</keyword>
<dbReference type="eggNOG" id="COG0482">
    <property type="taxonomic scope" value="Bacteria"/>
</dbReference>
<dbReference type="HOGENOM" id="CLU_035188_0_0_0"/>
<dbReference type="GO" id="GO:0002143">
    <property type="term" value="P:tRNA wobble position uridine thiolation"/>
    <property type="evidence" value="ECO:0000318"/>
    <property type="project" value="GO_Central"/>
</dbReference>
<feature type="active site" description="Nucleophile" evidence="10">
    <location>
        <position position="89"/>
    </location>
</feature>
<keyword evidence="2 10" id="KW-0820">tRNA-binding</keyword>
<dbReference type="Proteomes" id="UP000000718">
    <property type="component" value="Chromosome"/>
</dbReference>
<dbReference type="FunFam" id="2.30.30.280:FF:000001">
    <property type="entry name" value="tRNA-specific 2-thiouridylase MnmA"/>
    <property type="match status" value="1"/>
</dbReference>
<dbReference type="GO" id="GO:0005737">
    <property type="term" value="C:cytoplasm"/>
    <property type="evidence" value="ECO:0007669"/>
    <property type="project" value="UniProtKB-SubCell"/>
</dbReference>
<feature type="site" description="Interaction with tRNA" evidence="10">
    <location>
        <position position="114"/>
    </location>
</feature>
<dbReference type="HAMAP" id="MF_00144">
    <property type="entry name" value="tRNA_thiouridyl_MnmA"/>
    <property type="match status" value="1"/>
</dbReference>
<keyword evidence="14" id="KW-0489">Methyltransferase</keyword>
<dbReference type="EnsemblBacteria" id="ACI20617">
    <property type="protein sequence ID" value="ACI20617"/>
    <property type="gene ID" value="THEYE_A1579"/>
</dbReference>
<reference evidence="14 15" key="3">
    <citation type="journal article" date="2015" name="Genome Announc.">
        <title>Genome Sequence of the Sulfate-Reducing Thermophilic Bacterium Thermodesulfovibrio yellowstonii Strain DSM 11347T (Phylum Nitrospirae).</title>
        <authorList>
            <person name="Bhatnagar S."/>
            <person name="Badger J.H."/>
            <person name="Madupu R."/>
            <person name="Khouri H.M."/>
            <person name="O'Connor E.M."/>
            <person name="Robb F.T."/>
            <person name="Ward N.L."/>
            <person name="Eisen J.A."/>
        </authorList>
    </citation>
    <scope>NUCLEOTIDE SEQUENCE [LARGE SCALE GENOMIC DNA]</scope>
    <source>
        <strain evidence="15">ATCC 51303 / DSM 11347 / YP87</strain>
        <strain evidence="14">DSM 11347</strain>
    </source>
</reference>
<dbReference type="NCBIfam" id="NF001138">
    <property type="entry name" value="PRK00143.1"/>
    <property type="match status" value="1"/>
</dbReference>
<evidence type="ECO:0000256" key="8">
    <source>
        <dbReference type="ARBA" id="ARBA00023157"/>
    </source>
</evidence>
<keyword evidence="6 10" id="KW-0067">ATP-binding</keyword>